<evidence type="ECO:0000256" key="25">
    <source>
        <dbReference type="PIRSR" id="PIRSR605959-3"/>
    </source>
</evidence>
<evidence type="ECO:0000256" key="3">
    <source>
        <dbReference type="ARBA" id="ARBA00001946"/>
    </source>
</evidence>
<organism evidence="27 28">
    <name type="scientific">Pristionchus pacificus</name>
    <name type="common">Parasitic nematode worm</name>
    <dbReference type="NCBI Taxonomy" id="54126"/>
    <lineage>
        <taxon>Eukaryota</taxon>
        <taxon>Metazoa</taxon>
        <taxon>Ecdysozoa</taxon>
        <taxon>Nematoda</taxon>
        <taxon>Chromadorea</taxon>
        <taxon>Rhabditida</taxon>
        <taxon>Rhabditina</taxon>
        <taxon>Diplogasteromorpha</taxon>
        <taxon>Diplogasteroidea</taxon>
        <taxon>Neodiplogasteridae</taxon>
        <taxon>Pristionchus</taxon>
    </lineage>
</organism>
<proteinExistence type="inferred from homology"/>
<feature type="compositionally biased region" description="Low complexity" evidence="26">
    <location>
        <begin position="573"/>
        <end position="591"/>
    </location>
</feature>
<dbReference type="InterPro" id="IPR007052">
    <property type="entry name" value="CS_dom"/>
</dbReference>
<dbReference type="SUPFAM" id="SSF56529">
    <property type="entry name" value="FAH"/>
    <property type="match status" value="1"/>
</dbReference>
<dbReference type="InterPro" id="IPR036663">
    <property type="entry name" value="Fumarylacetoacetase_C_sf"/>
</dbReference>
<dbReference type="SUPFAM" id="SSF63433">
    <property type="entry name" value="Fumarylacetoacetate hydrolase, FAH, N-terminal domain"/>
    <property type="match status" value="1"/>
</dbReference>
<dbReference type="InterPro" id="IPR036462">
    <property type="entry name" value="Fumarylacetoacetase_N_sf"/>
</dbReference>
<feature type="region of interest" description="Disordered" evidence="26">
    <location>
        <begin position="1"/>
        <end position="28"/>
    </location>
</feature>
<feature type="binding site" evidence="24">
    <location>
        <position position="3071"/>
    </location>
    <ligand>
        <name>substrate</name>
    </ligand>
</feature>
<dbReference type="PROSITE" id="PS00028">
    <property type="entry name" value="ZINC_FINGER_C2H2_1"/>
    <property type="match status" value="6"/>
</dbReference>
<feature type="region of interest" description="Disordered" evidence="26">
    <location>
        <begin position="1152"/>
        <end position="1208"/>
    </location>
</feature>
<dbReference type="InterPro" id="IPR011234">
    <property type="entry name" value="Fumarylacetoacetase-like_C"/>
</dbReference>
<evidence type="ECO:0000256" key="24">
    <source>
        <dbReference type="PIRSR" id="PIRSR605959-2"/>
    </source>
</evidence>
<feature type="compositionally biased region" description="Basic and acidic residues" evidence="26">
    <location>
        <begin position="2064"/>
        <end position="2073"/>
    </location>
</feature>
<feature type="compositionally biased region" description="Polar residues" evidence="26">
    <location>
        <begin position="1284"/>
        <end position="1298"/>
    </location>
</feature>
<keyword evidence="19" id="KW-0585">Phenylalanine catabolism</keyword>
<evidence type="ECO:0000256" key="9">
    <source>
        <dbReference type="ARBA" id="ARBA00022723"/>
    </source>
</evidence>
<feature type="binding site" evidence="24">
    <location>
        <position position="2965"/>
    </location>
    <ligand>
        <name>substrate</name>
    </ligand>
</feature>
<dbReference type="InterPro" id="IPR013087">
    <property type="entry name" value="Znf_C2H2_type"/>
</dbReference>
<keyword evidence="13" id="KW-0862">Zinc</keyword>
<feature type="compositionally biased region" description="Acidic residues" evidence="26">
    <location>
        <begin position="1191"/>
        <end position="1208"/>
    </location>
</feature>
<evidence type="ECO:0000256" key="1">
    <source>
        <dbReference type="ARBA" id="ARBA00000353"/>
    </source>
</evidence>
<comment type="catalytic activity">
    <reaction evidence="1">
        <text>4-fumarylacetoacetate + H2O = acetoacetate + fumarate + H(+)</text>
        <dbReference type="Rhea" id="RHEA:10244"/>
        <dbReference type="ChEBI" id="CHEBI:13705"/>
        <dbReference type="ChEBI" id="CHEBI:15377"/>
        <dbReference type="ChEBI" id="CHEBI:15378"/>
        <dbReference type="ChEBI" id="CHEBI:18034"/>
        <dbReference type="ChEBI" id="CHEBI:29806"/>
        <dbReference type="EC" id="3.7.1.2"/>
    </reaction>
</comment>
<evidence type="ECO:0000256" key="18">
    <source>
        <dbReference type="ARBA" id="ARBA00023163"/>
    </source>
</evidence>
<evidence type="ECO:0000256" key="11">
    <source>
        <dbReference type="ARBA" id="ARBA00022771"/>
    </source>
</evidence>
<name>A0A2A6D0D9_PRIPA</name>
<dbReference type="GO" id="GO:0003676">
    <property type="term" value="F:nucleic acid binding"/>
    <property type="evidence" value="ECO:0007669"/>
    <property type="project" value="InterPro"/>
</dbReference>
<feature type="active site" description="Proton acceptor" evidence="23">
    <location>
        <position position="2853"/>
    </location>
</feature>
<dbReference type="Gene3D" id="3.90.850.10">
    <property type="entry name" value="Fumarylacetoacetase-like, C-terminal domain"/>
    <property type="match status" value="1"/>
</dbReference>
<dbReference type="EC" id="3.7.1.2" evidence="7"/>
<dbReference type="Pfam" id="PF09298">
    <property type="entry name" value="FAA_hydrolase_N"/>
    <property type="match status" value="1"/>
</dbReference>
<keyword evidence="18" id="KW-0804">Transcription</keyword>
<feature type="compositionally biased region" description="Low complexity" evidence="26">
    <location>
        <begin position="380"/>
        <end position="412"/>
    </location>
</feature>
<evidence type="ECO:0000256" key="6">
    <source>
        <dbReference type="ARBA" id="ARBA00010211"/>
    </source>
</evidence>
<dbReference type="Gene3D" id="2.30.30.230">
    <property type="entry name" value="Fumarylacetoacetase, N-terminal domain"/>
    <property type="match status" value="1"/>
</dbReference>
<feature type="region of interest" description="Disordered" evidence="26">
    <location>
        <begin position="457"/>
        <end position="488"/>
    </location>
</feature>
<evidence type="ECO:0000256" key="8">
    <source>
        <dbReference type="ARBA" id="ARBA00014741"/>
    </source>
</evidence>
<dbReference type="SMART" id="SM00355">
    <property type="entry name" value="ZnF_C2H2"/>
    <property type="match status" value="10"/>
</dbReference>
<feature type="compositionally biased region" description="Acidic residues" evidence="26">
    <location>
        <begin position="1952"/>
        <end position="1964"/>
    </location>
</feature>
<keyword evidence="14 25" id="KW-0106">Calcium</keyword>
<dbReference type="InterPro" id="IPR003604">
    <property type="entry name" value="Matrin/U1-like-C_Znf_C2H2"/>
</dbReference>
<feature type="binding site" evidence="25">
    <location>
        <position position="2954"/>
    </location>
    <ligand>
        <name>Ca(2+)</name>
        <dbReference type="ChEBI" id="CHEBI:29108"/>
    </ligand>
</feature>
<evidence type="ECO:0000256" key="23">
    <source>
        <dbReference type="PIRSR" id="PIRSR605959-1"/>
    </source>
</evidence>
<evidence type="ECO:0000256" key="22">
    <source>
        <dbReference type="ARBA" id="ARBA00031740"/>
    </source>
</evidence>
<dbReference type="InterPro" id="IPR036236">
    <property type="entry name" value="Znf_C2H2_sf"/>
</dbReference>
<dbReference type="GO" id="GO:0004334">
    <property type="term" value="F:fumarylacetoacetase activity"/>
    <property type="evidence" value="ECO:0000318"/>
    <property type="project" value="GO_Central"/>
</dbReference>
<dbReference type="EnsemblMetazoa" id="PPA21829.1">
    <property type="protein sequence ID" value="PPA21829.1"/>
    <property type="gene ID" value="WBGene00111383"/>
</dbReference>
<dbReference type="PANTHER" id="PTHR43069:SF2">
    <property type="entry name" value="FUMARYLACETOACETASE"/>
    <property type="match status" value="1"/>
</dbReference>
<reference evidence="28" key="1">
    <citation type="journal article" date="2008" name="Nat. Genet.">
        <title>The Pristionchus pacificus genome provides a unique perspective on nematode lifestyle and parasitism.</title>
        <authorList>
            <person name="Dieterich C."/>
            <person name="Clifton S.W."/>
            <person name="Schuster L.N."/>
            <person name="Chinwalla A."/>
            <person name="Delehaunty K."/>
            <person name="Dinkelacker I."/>
            <person name="Fulton L."/>
            <person name="Fulton R."/>
            <person name="Godfrey J."/>
            <person name="Minx P."/>
            <person name="Mitreva M."/>
            <person name="Roeseler W."/>
            <person name="Tian H."/>
            <person name="Witte H."/>
            <person name="Yang S.P."/>
            <person name="Wilson R.K."/>
            <person name="Sommer R.J."/>
        </authorList>
    </citation>
    <scope>NUCLEOTIDE SEQUENCE [LARGE SCALE GENOMIC DNA]</scope>
    <source>
        <strain evidence="28">PS312</strain>
    </source>
</reference>
<accession>A0A2A6D0D9</accession>
<evidence type="ECO:0000256" key="16">
    <source>
        <dbReference type="ARBA" id="ARBA00022878"/>
    </source>
</evidence>
<keyword evidence="10" id="KW-0677">Repeat</keyword>
<accession>A0A8R1UHS6</accession>
<gene>
    <name evidence="27" type="primary">WBGene00111383</name>
</gene>
<evidence type="ECO:0000313" key="28">
    <source>
        <dbReference type="Proteomes" id="UP000005239"/>
    </source>
</evidence>
<evidence type="ECO:0000256" key="12">
    <source>
        <dbReference type="ARBA" id="ARBA00022801"/>
    </source>
</evidence>
<evidence type="ECO:0000256" key="20">
    <source>
        <dbReference type="ARBA" id="ARBA00023242"/>
    </source>
</evidence>
<dbReference type="GO" id="GO:1902000">
    <property type="term" value="P:homogentisate catabolic process"/>
    <property type="evidence" value="ECO:0000318"/>
    <property type="project" value="GO_Central"/>
</dbReference>
<feature type="binding site" evidence="24">
    <location>
        <position position="2848"/>
    </location>
    <ligand>
        <name>substrate</name>
    </ligand>
</feature>
<comment type="cofactor">
    <cofactor evidence="3 25">
        <name>Mg(2+)</name>
        <dbReference type="ChEBI" id="CHEBI:18420"/>
    </cofactor>
</comment>
<dbReference type="SMART" id="SM00451">
    <property type="entry name" value="ZnF_U1"/>
    <property type="match status" value="3"/>
</dbReference>
<feature type="compositionally biased region" description="Low complexity" evidence="26">
    <location>
        <begin position="474"/>
        <end position="483"/>
    </location>
</feature>
<evidence type="ECO:0000256" key="26">
    <source>
        <dbReference type="SAM" id="MobiDB-lite"/>
    </source>
</evidence>
<feature type="compositionally biased region" description="Gly residues" evidence="26">
    <location>
        <begin position="1"/>
        <end position="13"/>
    </location>
</feature>
<keyword evidence="20" id="KW-0539">Nucleus</keyword>
<dbReference type="Pfam" id="PF00096">
    <property type="entry name" value="zf-C2H2"/>
    <property type="match status" value="3"/>
</dbReference>
<evidence type="ECO:0000256" key="15">
    <source>
        <dbReference type="ARBA" id="ARBA00022842"/>
    </source>
</evidence>
<feature type="region of interest" description="Disordered" evidence="26">
    <location>
        <begin position="1919"/>
        <end position="1997"/>
    </location>
</feature>
<dbReference type="GO" id="GO:0006355">
    <property type="term" value="P:regulation of DNA-templated transcription"/>
    <property type="evidence" value="ECO:0007669"/>
    <property type="project" value="UniProtKB-ARBA"/>
</dbReference>
<dbReference type="FunFam" id="3.90.850.10:FF:000004">
    <property type="entry name" value="Fumarylacetoacetase"/>
    <property type="match status" value="1"/>
</dbReference>
<evidence type="ECO:0000256" key="17">
    <source>
        <dbReference type="ARBA" id="ARBA00023015"/>
    </source>
</evidence>
<evidence type="ECO:0000256" key="5">
    <source>
        <dbReference type="ARBA" id="ARBA00004782"/>
    </source>
</evidence>
<dbReference type="FunFam" id="2.30.30.230:FF:000001">
    <property type="entry name" value="Fumarylacetoacetase"/>
    <property type="match status" value="1"/>
</dbReference>
<comment type="subcellular location">
    <subcellularLocation>
        <location evidence="4">Nucleus</location>
    </subcellularLocation>
</comment>
<keyword evidence="15 25" id="KW-0460">Magnesium</keyword>
<dbReference type="Gene3D" id="3.30.160.60">
    <property type="entry name" value="Classic Zinc Finger"/>
    <property type="match status" value="4"/>
</dbReference>
<evidence type="ECO:0000256" key="14">
    <source>
        <dbReference type="ARBA" id="ARBA00022837"/>
    </source>
</evidence>
<protein>
    <recommendedName>
        <fullName evidence="8">Fumarylacetoacetase</fullName>
        <ecNumber evidence="7">3.7.1.2</ecNumber>
    </recommendedName>
    <alternativeName>
        <fullName evidence="21">Beta-diketonase</fullName>
    </alternativeName>
    <alternativeName>
        <fullName evidence="22">Fumarylacetoacetate hydrolase</fullName>
    </alternativeName>
</protein>
<feature type="binding site" evidence="25">
    <location>
        <position position="2919"/>
    </location>
    <ligand>
        <name>Ca(2+)</name>
        <dbReference type="ChEBI" id="CHEBI:29108"/>
    </ligand>
</feature>
<feature type="compositionally biased region" description="Polar residues" evidence="26">
    <location>
        <begin position="343"/>
        <end position="362"/>
    </location>
</feature>
<evidence type="ECO:0000256" key="13">
    <source>
        <dbReference type="ARBA" id="ARBA00022833"/>
    </source>
</evidence>
<feature type="binding site" evidence="25">
    <location>
        <position position="2978"/>
    </location>
    <ligand>
        <name>Mg(2+)</name>
        <dbReference type="ChEBI" id="CHEBI:18420"/>
    </ligand>
</feature>
<feature type="binding site" evidence="24">
    <location>
        <position position="2862"/>
    </location>
    <ligand>
        <name>substrate</name>
    </ligand>
</feature>
<evidence type="ECO:0000256" key="21">
    <source>
        <dbReference type="ARBA" id="ARBA00030270"/>
    </source>
</evidence>
<dbReference type="InterPro" id="IPR015377">
    <property type="entry name" value="Fumarylacetoacetase_N"/>
</dbReference>
<comment type="similarity">
    <text evidence="6">Belongs to the FAH family.</text>
</comment>
<keyword evidence="9 25" id="KW-0479">Metal-binding</keyword>
<comment type="pathway">
    <text evidence="5">Amino-acid degradation; L-phenylalanine degradation; acetoacetate and fumarate from L-phenylalanine: step 6/6.</text>
</comment>
<dbReference type="Gene3D" id="2.60.40.790">
    <property type="match status" value="1"/>
</dbReference>
<keyword evidence="12" id="KW-0378">Hydrolase</keyword>
<feature type="compositionally biased region" description="Basic and acidic residues" evidence="26">
    <location>
        <begin position="458"/>
        <end position="472"/>
    </location>
</feature>
<evidence type="ECO:0000256" key="7">
    <source>
        <dbReference type="ARBA" id="ARBA00012094"/>
    </source>
</evidence>
<dbReference type="CDD" id="cd06467">
    <property type="entry name" value="p23_NUDC_like"/>
    <property type="match status" value="1"/>
</dbReference>
<dbReference type="PANTHER" id="PTHR43069">
    <property type="entry name" value="FUMARYLACETOACETASE"/>
    <property type="match status" value="1"/>
</dbReference>
<feature type="compositionally biased region" description="Low complexity" evidence="26">
    <location>
        <begin position="236"/>
        <end position="265"/>
    </location>
</feature>
<dbReference type="PROSITE" id="PS51203">
    <property type="entry name" value="CS"/>
    <property type="match status" value="1"/>
</dbReference>
<feature type="compositionally biased region" description="Polar residues" evidence="26">
    <location>
        <begin position="196"/>
        <end position="219"/>
    </location>
</feature>
<feature type="region of interest" description="Disordered" evidence="26">
    <location>
        <begin position="342"/>
        <end position="422"/>
    </location>
</feature>
<evidence type="ECO:0000256" key="10">
    <source>
        <dbReference type="ARBA" id="ARBA00022737"/>
    </source>
</evidence>
<feature type="compositionally biased region" description="Basic residues" evidence="26">
    <location>
        <begin position="1329"/>
        <end position="1338"/>
    </location>
</feature>
<feature type="binding site" evidence="25">
    <location>
        <position position="2974"/>
    </location>
    <ligand>
        <name>Mg(2+)</name>
        <dbReference type="ChEBI" id="CHEBI:18420"/>
    </ligand>
</feature>
<dbReference type="GO" id="GO:0006559">
    <property type="term" value="P:L-phenylalanine catabolic process"/>
    <property type="evidence" value="ECO:0000318"/>
    <property type="project" value="GO_Central"/>
</dbReference>
<feature type="compositionally biased region" description="Basic residues" evidence="26">
    <location>
        <begin position="1153"/>
        <end position="1162"/>
    </location>
</feature>
<feature type="binding site" evidence="25">
    <location>
        <position position="2921"/>
    </location>
    <ligand>
        <name>Ca(2+)</name>
        <dbReference type="ChEBI" id="CHEBI:29108"/>
    </ligand>
</feature>
<evidence type="ECO:0000256" key="19">
    <source>
        <dbReference type="ARBA" id="ARBA00023232"/>
    </source>
</evidence>
<feature type="region of interest" description="Disordered" evidence="26">
    <location>
        <begin position="707"/>
        <end position="754"/>
    </location>
</feature>
<dbReference type="PROSITE" id="PS50157">
    <property type="entry name" value="ZINC_FINGER_C2H2_2"/>
    <property type="match status" value="6"/>
</dbReference>
<dbReference type="InterPro" id="IPR008978">
    <property type="entry name" value="HSP20-like_chaperone"/>
</dbReference>
<keyword evidence="28" id="KW-1185">Reference proteome</keyword>
<keyword evidence="17" id="KW-0805">Transcription regulation</keyword>
<feature type="region of interest" description="Disordered" evidence="26">
    <location>
        <begin position="1819"/>
        <end position="1840"/>
    </location>
</feature>
<feature type="compositionally biased region" description="Basic and acidic residues" evidence="26">
    <location>
        <begin position="1354"/>
        <end position="1367"/>
    </location>
</feature>
<feature type="region of interest" description="Disordered" evidence="26">
    <location>
        <begin position="573"/>
        <end position="594"/>
    </location>
</feature>
<dbReference type="SUPFAM" id="SSF57667">
    <property type="entry name" value="beta-beta-alpha zinc fingers"/>
    <property type="match status" value="4"/>
</dbReference>
<feature type="binding site" evidence="24">
    <location>
        <position position="2961"/>
    </location>
    <ligand>
        <name>substrate</name>
    </ligand>
</feature>
<dbReference type="NCBIfam" id="TIGR01266">
    <property type="entry name" value="fum_ac_acetase"/>
    <property type="match status" value="1"/>
</dbReference>
<dbReference type="GO" id="GO:0005634">
    <property type="term" value="C:nucleus"/>
    <property type="evidence" value="ECO:0007669"/>
    <property type="project" value="UniProtKB-SubCell"/>
</dbReference>
<dbReference type="Pfam" id="PF12874">
    <property type="entry name" value="zf-met"/>
    <property type="match status" value="1"/>
</dbReference>
<keyword evidence="11" id="KW-0863">Zinc-finger</keyword>
<feature type="region of interest" description="Disordered" evidence="26">
    <location>
        <begin position="196"/>
        <end position="288"/>
    </location>
</feature>
<feature type="compositionally biased region" description="Pro residues" evidence="26">
    <location>
        <begin position="366"/>
        <end position="379"/>
    </location>
</feature>
<dbReference type="Pfam" id="PF01557">
    <property type="entry name" value="FAA_hydrolase"/>
    <property type="match status" value="1"/>
</dbReference>
<dbReference type="FunFam" id="3.30.160.60:FF:001151">
    <property type="entry name" value="zinc finger homeobox protein 3"/>
    <property type="match status" value="1"/>
</dbReference>
<dbReference type="InterPro" id="IPR005959">
    <property type="entry name" value="Fumarylacetoacetase"/>
</dbReference>
<evidence type="ECO:0000313" key="27">
    <source>
        <dbReference type="EnsemblMetazoa" id="PPA21829.1"/>
    </source>
</evidence>
<evidence type="ECO:0000256" key="4">
    <source>
        <dbReference type="ARBA" id="ARBA00004123"/>
    </source>
</evidence>
<dbReference type="FunFam" id="3.30.160.60:FF:000594">
    <property type="entry name" value="Transcription factor HIVEP2"/>
    <property type="match status" value="1"/>
</dbReference>
<dbReference type="Pfam" id="PF04969">
    <property type="entry name" value="CS"/>
    <property type="match status" value="1"/>
</dbReference>
<reference evidence="27" key="2">
    <citation type="submission" date="2022-06" db="UniProtKB">
        <authorList>
            <consortium name="EnsemblMetazoa"/>
        </authorList>
    </citation>
    <scope>IDENTIFICATION</scope>
    <source>
        <strain evidence="27">PS312</strain>
    </source>
</reference>
<dbReference type="GO" id="GO:0006572">
    <property type="term" value="P:L-tyrosine catabolic process"/>
    <property type="evidence" value="ECO:0000318"/>
    <property type="project" value="GO_Central"/>
</dbReference>
<comment type="cofactor">
    <cofactor evidence="2 25">
        <name>Ca(2+)</name>
        <dbReference type="ChEBI" id="CHEBI:29108"/>
    </cofactor>
</comment>
<keyword evidence="16" id="KW-0828">Tyrosine catabolism</keyword>
<evidence type="ECO:0000256" key="2">
    <source>
        <dbReference type="ARBA" id="ARBA00001913"/>
    </source>
</evidence>
<feature type="binding site" evidence="25">
    <location>
        <position position="2954"/>
    </location>
    <ligand>
        <name>Mg(2+)</name>
        <dbReference type="ChEBI" id="CHEBI:18420"/>
    </ligand>
</feature>
<feature type="region of interest" description="Disordered" evidence="26">
    <location>
        <begin position="1276"/>
        <end position="1377"/>
    </location>
</feature>
<feature type="region of interest" description="Disordered" evidence="26">
    <location>
        <begin position="2057"/>
        <end position="2084"/>
    </location>
</feature>
<sequence length="3140" mass="343773">MAFVGGGQGGGGPSSSNTGGMTNGNNGGAQNGDFNAAFLALAASGMNAQQLQEALVQHQQQQQQQQILQLLASTLLQNHQAPPPTAAPPPMQQLQQPQNNLMQQLQQHLLLQQLSQAAAAQPAASSSASSLATLLLLLQQQQQLTSALTTAGGGNAAAAAGANPLMQLTSAVLQQNQQQEHNLLQQRMLMEMLNNGQSGTNERSTAISSLPSTSGNNRDTGMGGMTSLTRPQPLDPQQSSTRSLLQQLQQQGAPAPAAPTTNNPVQPLPHPPPMIRGNSGLDQARAAQAAAAAARAAAVPQANMNDPSSVETRIQRLIKQNEEILEPAPVLLKRRPYHRALGPQQSIDNDSNHSGSSRTSPGLTPRFPPPTSRPLPPPTTRSQSLFELGLKPSSSSSTPSSSLLTNGSLTSGQPMNRGGGLTDTLQQMFMTGVEPSCSRTNERAHECPHCKLTFPNESTREAHQDRCSKKEVLPSSSIPSDPQQDTRHPLKRRLLAAVTQQEDAAAKIARIFDQKPSTSFSSPSSNGEDVIIVGERAAPAAPSISAADTLRSPYRQPIQSDAHSLNRRATVAAFPESASSAETPSSSSSASMTRERQIELIRSMMARGMPLDESVLAMVGATAAPAAAPPPSAAVAAVAAPPPLAKSSSEDSDDIQVIESCSSYSNPSRPLPLRPSTISSFSPPSSSTALSSSPLSIASSFIAYTNPPMSDHHRHPSSSSISESIPPPPPSRSLMSRGCHSTQPEGSGWTRVDRADPEKAFKIYGKLKGGNDSPYYMTYPLCSPHASSVSESGSYSRPPHPDINLDPVPYAAAAPVGFSRDSAIATTMCGERPLCAHKIMAVEESVYDNMYKVPDDSNESEFKLNHLFMSAVSIKPRTGERPFRYEMAKETQMKSTHSSFWFVSLRQRNLITERAAAEAMIGSQIELDYAANEYHTVKDHKTEVKEEMKEEIKDEEMDTSIAPTDEASAVDMRMVESSRSVPTSSLGGREAKDLSMDEDLTAIVEERRRAMEWKKEDDENEAAAIHATNVKEHTMVSLGLKTEKRRARDTTSVDRMSIGDITTLLDMGPEEVPPMAKMQAQRDPVIGGYKTDEVYVYVRGRGRGRYVCERCGIRCKKPSMLKKHIKSHTDVRPYQCTECNFSFKTKGNLTKHLASKAHRRKTTPTEGIGGDSLSSSRSLRHRSEIDVVGSDSEEDDDEDGMDMGAIDDDVTKEMDINLDNGGSDDDFDELDYGEEDETVGRGHLPSADRHPYHKFGQEQILIERRAHTPPSVWVRVPDAEGDTHTPQWPDTVYSNRRCTSAPPVVQQTMKGEKDEEEIWGGGGQEERRRRDRRRKRRREGGDTRGNGSAASSKGSEEKRGDGGERGQENTVPGTVGLYAGTQQSDAQLSMTNANISAHQAGRIQLQMSANYPSSLLDFPKLASALPPSASSLLTQGTPDQLHAAAVLLPSTVTAAAAAAGLIPVQGQGSKTSTPSTSTPIGSYQLDKDELKCGECDRVFRKASDYTMHVHTHNLERGKVRLLYTCPECKLSHKSKQQLARHIEMAHPLLAARGGAAAAADEIAARQRSSSSCSSAVGLNAAAAGGELPIEQTILNVSSNMTNNPRSFVCVDCNIGFRKHGILAKHLRSKTHVMKLETQKLLPEDSLTLITKRDNGTCLNEVDTTSCDTARRSILRIVDRIREENAAAASSIQVQALPSQTNGPHSVDDQRRLVVPIASHRIDPPPTTAAPAADSVAATAAALIQQRGGAPATTAELLALLTAVQRSQAAAAAATTSNESAASAAGPSTATIASAAVWMPPRAEDVQQSTAAAAAAAAASAYSQQPPINRRPSFDANGYLDRLGNGHSSTAVTPPALTRCGVCDMNFENPMDHQIHVLADHIVMRDGHDFACPRPNCDKVYPDRDALRMHILAHFRSLDRGEEESVALSRPSPPSATAPTETVDGREEGEASASDEDTMEMEGGGEESSCPSRASTVEGGLRIAEEEEEGTEVRPDGNRGGLACNLCSAPPFPTAAALQNHWMTLHVALRPHVCTTCDASFTQKDQLEYHISTTHRKSVMESADNDSHKEEVGHKAPPPNPKEFHLGRFDKTLPAIENFEGYKLKQGTEGSWRVRLSTMVYRHRPSKSQSSIHHLRLFSEMNMLVVDPWSIRTIMTVRVFAILDDGCLHRITYSSTREKVGEFEKIMTLYPPRRGRSLPPSVQFIHPTCAVVCDGGRVLNIYETNEDRTTWESFFEHRVIGPQAPGTQPGCDRPPPGFDFGFVIVDARLTMPKQQIDVCLRGVRDYDDKPSENIIRWISIWMPDPNCHNWVLKREKTIVCPGDLEFVGFDRNCDHLITVAAKPPAVESDEKVTSILRDPALVQVMRDRDNDTGDKILYCWYQTSEEVKVWCRLEKDTSYLFKKEDITFEVTENHLKIMAGGEVVIDGELGGMIDAASTEWELLKPTEGTRRLQFSFKKKGESPRGSIGRMWLEVVKGDGRGKFIEDLDDLDWSMQALDVEFVDNDLPITYWTAAKDRAKTSSSEKMEECDIDEAPRYIWYLNETTNNIHHVSDITGHPVLFATRTFPPLCQTRALCIRDDDHGYVYNFEIFPPRHIQNIKIWGYVQQGKPNRRYTGVSPHGGYGVVVDFRETAFAYWQTNAQTHGEINQYKEVAGREDHPDDAHCPMQVVHMRKNPADEEVDDEILGYVSTEDTLFLLSSDTLVIHRLRVPPDPVYLLLLMASYIEIPSGCDFPLANCPYGVFSTKNNSRKRIGVAIGQQILDLSEITHLFTGPQLAPNHDALKKETLNAIMGMPRAAWLELRGRVQQLLQADCPDLRDDEDLRKRAFVRQSDAVMHLPAEIGDYTDFYSSIYHATNVGIMFRGKDNALQPNWKWLPVGYHGRASTVFPSGQPVRRPQGQLMADGAEAPTWGISRLIDFELEMAFFVGGKPNASGEPITIEKAEDHIFGMVVMNDWSARDIQKWEYVPLGPFLGKSFGTTISCWVVSMEALRPHFVENMAQDPAPLPYLKHSDPYTLNLNLEVSIRPEGDSRDHLVCKTNFRHLYWTLKQQLVHHASNGCIMRPGDLLGSGTVSGPTEGEYGSMLELSWKGTRTVKLGETETTRKFIQDGDEVNMIGYCIAADGSRIGFGDCRSKLLPAHQ</sequence>
<dbReference type="Proteomes" id="UP000005239">
    <property type="component" value="Unassembled WGS sequence"/>
</dbReference>
<feature type="binding site" evidence="25">
    <location>
        <position position="2846"/>
    </location>
    <ligand>
        <name>Ca(2+)</name>
        <dbReference type="ChEBI" id="CHEBI:29108"/>
    </ligand>
</feature>
<dbReference type="SUPFAM" id="SSF49764">
    <property type="entry name" value="HSP20-like chaperones"/>
    <property type="match status" value="1"/>
</dbReference>
<dbReference type="GO" id="GO:0008270">
    <property type="term" value="F:zinc ion binding"/>
    <property type="evidence" value="ECO:0007669"/>
    <property type="project" value="UniProtKB-KW"/>
</dbReference>